<name>A0A192Y9S9_9CAUD</name>
<proteinExistence type="predicted"/>
<reference evidence="1 2" key="1">
    <citation type="submission" date="2016-04" db="EMBL/GenBank/DDBJ databases">
        <title>Comparative genomics of Morganella phages MP1 and MP2 define new clades among the T4 and T7-like Viruses.</title>
        <authorList>
            <person name="Pinto G."/>
            <person name="Oliveira A."/>
            <person name="Malgorzata L."/>
            <person name="Kropinski A."/>
            <person name="Azeredo J."/>
        </authorList>
    </citation>
    <scope>NUCLEOTIDE SEQUENCE [LARGE SCALE GENOMIC DNA]</scope>
</reference>
<evidence type="ECO:0000313" key="1">
    <source>
        <dbReference type="EMBL" id="ANM46489.1"/>
    </source>
</evidence>
<organism evidence="1 2">
    <name type="scientific">Morganella phage vB_MmoM_MP1</name>
    <dbReference type="NCBI Taxonomy" id="1852628"/>
    <lineage>
        <taxon>Viruses</taxon>
        <taxon>Duplodnaviria</taxon>
        <taxon>Heunggongvirae</taxon>
        <taxon>Uroviricota</taxon>
        <taxon>Caudoviricetes</taxon>
        <taxon>Pantevenvirales</taxon>
        <taxon>Straboviridae</taxon>
        <taxon>Gualtarvirus</taxon>
        <taxon>Gualtarvirus mp1</taxon>
    </lineage>
</organism>
<dbReference type="GeneID" id="29059446"/>
<protein>
    <submittedName>
        <fullName evidence="1">Uncharacterized protein</fullName>
    </submittedName>
</protein>
<dbReference type="KEGG" id="vg:29059446"/>
<accession>A0A192Y9S9</accession>
<sequence length="171" mass="19196">MFGYMKKVKKEVKTPIKVGDYISVVIDKKSTMAIGKIAFISDGGHNHNTTFFIDLPTGRAVLSYNKTEHMFDSVHIYFPGGLSFFNWTEYSISVFTGDVQVKSLEYTKIKDAMELQPVKVGDVLTNFKGEEWVITFIPNDNVLVIERDGQVRLLNAADKSQVSSFQGLTNA</sequence>
<keyword evidence="2" id="KW-1185">Reference proteome</keyword>
<dbReference type="EMBL" id="KX078569">
    <property type="protein sequence ID" value="ANM46489.1"/>
    <property type="molecule type" value="Genomic_DNA"/>
</dbReference>
<dbReference type="RefSeq" id="YP_009279930.1">
    <property type="nucleotide sequence ID" value="NC_031020.1"/>
</dbReference>
<dbReference type="Proteomes" id="UP000203816">
    <property type="component" value="Segment"/>
</dbReference>
<gene>
    <name evidence="1" type="ORF">MP1_gp0073</name>
</gene>
<evidence type="ECO:0000313" key="2">
    <source>
        <dbReference type="Proteomes" id="UP000203816"/>
    </source>
</evidence>